<evidence type="ECO:0000256" key="1">
    <source>
        <dbReference type="ARBA" id="ARBA00008710"/>
    </source>
</evidence>
<name>A0A382Y4G3_9ZZZZ</name>
<dbReference type="GO" id="GO:0070967">
    <property type="term" value="F:coenzyme F420 binding"/>
    <property type="evidence" value="ECO:0007669"/>
    <property type="project" value="TreeGrafter"/>
</dbReference>
<dbReference type="EMBL" id="UINC01172914">
    <property type="protein sequence ID" value="SVD78232.1"/>
    <property type="molecule type" value="Genomic_DNA"/>
</dbReference>
<dbReference type="GO" id="GO:0005886">
    <property type="term" value="C:plasma membrane"/>
    <property type="evidence" value="ECO:0007669"/>
    <property type="project" value="TreeGrafter"/>
</dbReference>
<evidence type="ECO:0008006" key="4">
    <source>
        <dbReference type="Google" id="ProtNLM"/>
    </source>
</evidence>
<dbReference type="Pfam" id="PF04075">
    <property type="entry name" value="F420H2_quin_red"/>
    <property type="match status" value="1"/>
</dbReference>
<dbReference type="Gene3D" id="2.30.110.10">
    <property type="entry name" value="Electron Transport, Fmn-binding Protein, Chain A"/>
    <property type="match status" value="1"/>
</dbReference>
<accession>A0A382Y4G3</accession>
<gene>
    <name evidence="3" type="ORF">METZ01_LOCUS431086</name>
</gene>
<dbReference type="InterPro" id="IPR012349">
    <property type="entry name" value="Split_barrel_FMN-bd"/>
</dbReference>
<comment type="catalytic activity">
    <reaction evidence="2">
        <text>oxidized coenzyme F420-(gamma-L-Glu)(n) + a quinol + H(+) = reduced coenzyme F420-(gamma-L-Glu)(n) + a quinone</text>
        <dbReference type="Rhea" id="RHEA:39663"/>
        <dbReference type="Rhea" id="RHEA-COMP:12939"/>
        <dbReference type="Rhea" id="RHEA-COMP:14378"/>
        <dbReference type="ChEBI" id="CHEBI:15378"/>
        <dbReference type="ChEBI" id="CHEBI:24646"/>
        <dbReference type="ChEBI" id="CHEBI:132124"/>
        <dbReference type="ChEBI" id="CHEBI:133980"/>
        <dbReference type="ChEBI" id="CHEBI:139511"/>
    </reaction>
</comment>
<dbReference type="NCBIfam" id="TIGR00026">
    <property type="entry name" value="hi_GC_TIGR00026"/>
    <property type="match status" value="1"/>
</dbReference>
<dbReference type="PANTHER" id="PTHR39428">
    <property type="entry name" value="F420H(2)-DEPENDENT QUINONE REDUCTASE RV1261C"/>
    <property type="match status" value="1"/>
</dbReference>
<reference evidence="3" key="1">
    <citation type="submission" date="2018-05" db="EMBL/GenBank/DDBJ databases">
        <authorList>
            <person name="Lanie J.A."/>
            <person name="Ng W.-L."/>
            <person name="Kazmierczak K.M."/>
            <person name="Andrzejewski T.M."/>
            <person name="Davidsen T.M."/>
            <person name="Wayne K.J."/>
            <person name="Tettelin H."/>
            <person name="Glass J.I."/>
            <person name="Rusch D."/>
            <person name="Podicherti R."/>
            <person name="Tsui H.-C.T."/>
            <person name="Winkler M.E."/>
        </authorList>
    </citation>
    <scope>NUCLEOTIDE SEQUENCE</scope>
</reference>
<comment type="similarity">
    <text evidence="1">Belongs to the F420H(2)-dependent quinone reductase family.</text>
</comment>
<evidence type="ECO:0000313" key="3">
    <source>
        <dbReference type="EMBL" id="SVD78232.1"/>
    </source>
</evidence>
<sequence>MSDYFKQASSNGWLADHRDLYQTDPAAGHMWDSEWAGGPGPVPTLLLTTRGRRSGLESVMPLIYGRTNDHYIVIASKGGAPNHPGWYHNLMVQEMVTVQVIKDIFEATTRIAHGDERKMIWRQMVKIYPPFTDYQDKTDREIPVVVLERIG</sequence>
<proteinExistence type="inferred from homology"/>
<dbReference type="PANTHER" id="PTHR39428:SF1">
    <property type="entry name" value="F420H(2)-DEPENDENT QUINONE REDUCTASE RV1261C"/>
    <property type="match status" value="1"/>
</dbReference>
<evidence type="ECO:0000256" key="2">
    <source>
        <dbReference type="ARBA" id="ARBA00049106"/>
    </source>
</evidence>
<dbReference type="GO" id="GO:0016491">
    <property type="term" value="F:oxidoreductase activity"/>
    <property type="evidence" value="ECO:0007669"/>
    <property type="project" value="InterPro"/>
</dbReference>
<organism evidence="3">
    <name type="scientific">marine metagenome</name>
    <dbReference type="NCBI Taxonomy" id="408172"/>
    <lineage>
        <taxon>unclassified sequences</taxon>
        <taxon>metagenomes</taxon>
        <taxon>ecological metagenomes</taxon>
    </lineage>
</organism>
<protein>
    <recommendedName>
        <fullName evidence="4">Nitroreductase domain-containing protein</fullName>
    </recommendedName>
</protein>
<dbReference type="AlphaFoldDB" id="A0A382Y4G3"/>
<dbReference type="InterPro" id="IPR004378">
    <property type="entry name" value="F420H2_quin_Rdtase"/>
</dbReference>